<dbReference type="GO" id="GO:0016874">
    <property type="term" value="F:ligase activity"/>
    <property type="evidence" value="ECO:0007669"/>
    <property type="project" value="UniProtKB-KW"/>
</dbReference>
<evidence type="ECO:0000256" key="7">
    <source>
        <dbReference type="ARBA" id="ARBA00030797"/>
    </source>
</evidence>
<dbReference type="EC" id="2.3.1.181" evidence="4"/>
<evidence type="ECO:0000256" key="5">
    <source>
        <dbReference type="ARBA" id="ARBA00022679"/>
    </source>
</evidence>
<evidence type="ECO:0000256" key="3">
    <source>
        <dbReference type="ARBA" id="ARBA00007907"/>
    </source>
</evidence>
<gene>
    <name evidence="10" type="ORF">C1645_582471</name>
</gene>
<evidence type="ECO:0000313" key="10">
    <source>
        <dbReference type="EMBL" id="RIA80943.1"/>
    </source>
</evidence>
<evidence type="ECO:0000256" key="4">
    <source>
        <dbReference type="ARBA" id="ARBA00012334"/>
    </source>
</evidence>
<dbReference type="EMBL" id="QKYT01000874">
    <property type="protein sequence ID" value="RIA80943.1"/>
    <property type="molecule type" value="Genomic_DNA"/>
</dbReference>
<evidence type="ECO:0000313" key="11">
    <source>
        <dbReference type="Proteomes" id="UP000265703"/>
    </source>
</evidence>
<organism evidence="10 11">
    <name type="scientific">Glomus cerebriforme</name>
    <dbReference type="NCBI Taxonomy" id="658196"/>
    <lineage>
        <taxon>Eukaryota</taxon>
        <taxon>Fungi</taxon>
        <taxon>Fungi incertae sedis</taxon>
        <taxon>Mucoromycota</taxon>
        <taxon>Glomeromycotina</taxon>
        <taxon>Glomeromycetes</taxon>
        <taxon>Glomerales</taxon>
        <taxon>Glomeraceae</taxon>
        <taxon>Glomus</taxon>
    </lineage>
</organism>
<keyword evidence="5" id="KW-0808">Transferase</keyword>
<evidence type="ECO:0000256" key="1">
    <source>
        <dbReference type="ARBA" id="ARBA00004173"/>
    </source>
</evidence>
<dbReference type="GO" id="GO:0009249">
    <property type="term" value="P:protein lipoylation"/>
    <property type="evidence" value="ECO:0007669"/>
    <property type="project" value="InterPro"/>
</dbReference>
<dbReference type="PANTHER" id="PTHR10993">
    <property type="entry name" value="OCTANOYLTRANSFERASE"/>
    <property type="match status" value="1"/>
</dbReference>
<comment type="pathway">
    <text evidence="2">Protein modification; protein lipoylation via endogenous pathway; protein N(6)-(lipoyl)lysine from octanoyl-[acyl-carrier-protein]: step 1/2.</text>
</comment>
<dbReference type="Gene3D" id="3.30.930.10">
    <property type="entry name" value="Bira Bifunctional Protein, Domain 2"/>
    <property type="match status" value="1"/>
</dbReference>
<evidence type="ECO:0000256" key="6">
    <source>
        <dbReference type="ARBA" id="ARBA00023315"/>
    </source>
</evidence>
<evidence type="ECO:0000256" key="8">
    <source>
        <dbReference type="ARBA" id="ARBA00033331"/>
    </source>
</evidence>
<dbReference type="GO" id="GO:0005739">
    <property type="term" value="C:mitochondrion"/>
    <property type="evidence" value="ECO:0007669"/>
    <property type="project" value="UniProtKB-SubCell"/>
</dbReference>
<dbReference type="AlphaFoldDB" id="A0A397S3F4"/>
<protein>
    <recommendedName>
        <fullName evidence="4">lipoyl(octanoyl) transferase</fullName>
        <ecNumber evidence="4">2.3.1.181</ecNumber>
    </recommendedName>
    <alternativeName>
        <fullName evidence="7">Lipoate-protein ligase B</fullName>
    </alternativeName>
    <alternativeName>
        <fullName evidence="8">Lipoyl/octanoyl transferase</fullName>
    </alternativeName>
</protein>
<dbReference type="CDD" id="cd16444">
    <property type="entry name" value="LipB"/>
    <property type="match status" value="1"/>
</dbReference>
<dbReference type="InterPro" id="IPR000544">
    <property type="entry name" value="Octanoyltransferase"/>
</dbReference>
<comment type="subcellular location">
    <subcellularLocation>
        <location evidence="1">Mitochondrion</location>
    </subcellularLocation>
</comment>
<dbReference type="GO" id="GO:0033819">
    <property type="term" value="F:lipoyl(octanoyl) transferase activity"/>
    <property type="evidence" value="ECO:0007669"/>
    <property type="project" value="UniProtKB-EC"/>
</dbReference>
<evidence type="ECO:0000259" key="9">
    <source>
        <dbReference type="PROSITE" id="PS51733"/>
    </source>
</evidence>
<comment type="caution">
    <text evidence="10">The sequence shown here is derived from an EMBL/GenBank/DDBJ whole genome shotgun (WGS) entry which is preliminary data.</text>
</comment>
<dbReference type="UniPathway" id="UPA00538">
    <property type="reaction ID" value="UER00592"/>
</dbReference>
<dbReference type="NCBIfam" id="TIGR00214">
    <property type="entry name" value="lipB"/>
    <property type="match status" value="1"/>
</dbReference>
<dbReference type="Proteomes" id="UP000265703">
    <property type="component" value="Unassembled WGS sequence"/>
</dbReference>
<accession>A0A397S3F4</accession>
<name>A0A397S3F4_9GLOM</name>
<dbReference type="FunFam" id="3.30.930.10:FF:000035">
    <property type="entry name" value="Putative lipoyltransferase 2, mitochondrial"/>
    <property type="match status" value="1"/>
</dbReference>
<reference evidence="10 11" key="1">
    <citation type="submission" date="2018-06" db="EMBL/GenBank/DDBJ databases">
        <title>Comparative genomics reveals the genomic features of Rhizophagus irregularis, R. cerebriforme, R. diaphanum and Gigaspora rosea, and their symbiotic lifestyle signature.</title>
        <authorList>
            <person name="Morin E."/>
            <person name="San Clemente H."/>
            <person name="Chen E.C.H."/>
            <person name="De La Providencia I."/>
            <person name="Hainaut M."/>
            <person name="Kuo A."/>
            <person name="Kohler A."/>
            <person name="Murat C."/>
            <person name="Tang N."/>
            <person name="Roy S."/>
            <person name="Loubradou J."/>
            <person name="Henrissat B."/>
            <person name="Grigoriev I.V."/>
            <person name="Corradi N."/>
            <person name="Roux C."/>
            <person name="Martin F.M."/>
        </authorList>
    </citation>
    <scope>NUCLEOTIDE SEQUENCE [LARGE SCALE GENOMIC DNA]</scope>
    <source>
        <strain evidence="10 11">DAOM 227022</strain>
    </source>
</reference>
<evidence type="ECO:0000256" key="2">
    <source>
        <dbReference type="ARBA" id="ARBA00004821"/>
    </source>
</evidence>
<dbReference type="InterPro" id="IPR020605">
    <property type="entry name" value="Octanoyltransferase_CS"/>
</dbReference>
<dbReference type="PANTHER" id="PTHR10993:SF7">
    <property type="entry name" value="LIPOYLTRANSFERASE 2, MITOCHONDRIAL-RELATED"/>
    <property type="match status" value="1"/>
</dbReference>
<dbReference type="InterPro" id="IPR045864">
    <property type="entry name" value="aa-tRNA-synth_II/BPL/LPL"/>
</dbReference>
<dbReference type="Pfam" id="PF21948">
    <property type="entry name" value="LplA-B_cat"/>
    <property type="match status" value="1"/>
</dbReference>
<dbReference type="HAMAP" id="MF_00013">
    <property type="entry name" value="LipB"/>
    <property type="match status" value="1"/>
</dbReference>
<dbReference type="InterPro" id="IPR004143">
    <property type="entry name" value="BPL_LPL_catalytic"/>
</dbReference>
<proteinExistence type="inferred from homology"/>
<comment type="similarity">
    <text evidence="3">Belongs to the LipB family.</text>
</comment>
<feature type="domain" description="BPL/LPL catalytic" evidence="9">
    <location>
        <begin position="54"/>
        <end position="243"/>
    </location>
</feature>
<sequence>MYFFNSLQKVYKSTCTFPIIHSNSLVLPYIYLSQITYIKALSLQQYLVKNRIGNKLDNVLLLVQHPPTYTTGRRGKEKSEDERIRLQEFGADYYETLRGGQVTFHGPGQLVGYPILNIRNFKLSVRSYVAALEQMIIDTCATYGIKAKTTEYTGVWVNDEEKLCAIGIQIQRYITSHGFALNCNTDLNWFNHIMPCGLEDKQMTSISKELNKLRNKNEMMEVSVEDVLPNLCKSFGKVFNCNIVSLHELNDEKYLQLKNAILNFQKNIHNLK</sequence>
<dbReference type="PROSITE" id="PS01313">
    <property type="entry name" value="LIPB"/>
    <property type="match status" value="1"/>
</dbReference>
<dbReference type="PROSITE" id="PS51733">
    <property type="entry name" value="BPL_LPL_CATALYTIC"/>
    <property type="match status" value="1"/>
</dbReference>
<keyword evidence="11" id="KW-1185">Reference proteome</keyword>
<dbReference type="OrthoDB" id="19908at2759"/>
<keyword evidence="10" id="KW-0436">Ligase</keyword>
<dbReference type="NCBIfam" id="NF010925">
    <property type="entry name" value="PRK14345.1"/>
    <property type="match status" value="1"/>
</dbReference>
<keyword evidence="6" id="KW-0012">Acyltransferase</keyword>
<dbReference type="SUPFAM" id="SSF55681">
    <property type="entry name" value="Class II aaRS and biotin synthetases"/>
    <property type="match status" value="1"/>
</dbReference>
<dbReference type="STRING" id="658196.A0A397S3F4"/>